<dbReference type="Pfam" id="PF03901">
    <property type="entry name" value="Glyco_transf_22"/>
    <property type="match status" value="1"/>
</dbReference>
<feature type="transmembrane region" description="Helical" evidence="9">
    <location>
        <begin position="327"/>
        <end position="347"/>
    </location>
</feature>
<evidence type="ECO:0000256" key="8">
    <source>
        <dbReference type="ARBA" id="ARBA00023136"/>
    </source>
</evidence>
<keyword evidence="6" id="KW-0256">Endoplasmic reticulum</keyword>
<feature type="transmembrane region" description="Helical" evidence="9">
    <location>
        <begin position="12"/>
        <end position="35"/>
    </location>
</feature>
<evidence type="ECO:0000256" key="3">
    <source>
        <dbReference type="ARBA" id="ARBA00022676"/>
    </source>
</evidence>
<proteinExistence type="predicted"/>
<feature type="transmembrane region" description="Helical" evidence="9">
    <location>
        <begin position="303"/>
        <end position="321"/>
    </location>
</feature>
<feature type="transmembrane region" description="Helical" evidence="9">
    <location>
        <begin position="223"/>
        <end position="244"/>
    </location>
</feature>
<keyword evidence="11" id="KW-1185">Reference proteome</keyword>
<keyword evidence="5 9" id="KW-0812">Transmembrane</keyword>
<comment type="caution">
    <text evidence="10">The sequence shown here is derived from an EMBL/GenBank/DDBJ whole genome shotgun (WGS) entry which is preliminary data.</text>
</comment>
<evidence type="ECO:0000256" key="7">
    <source>
        <dbReference type="ARBA" id="ARBA00022989"/>
    </source>
</evidence>
<dbReference type="AlphaFoldDB" id="A0A4V3JN40"/>
<feature type="transmembrane region" description="Helical" evidence="9">
    <location>
        <begin position="186"/>
        <end position="211"/>
    </location>
</feature>
<protein>
    <recommendedName>
        <fullName evidence="12">Mannosyltransferase</fullName>
    </recommendedName>
</protein>
<evidence type="ECO:0000256" key="6">
    <source>
        <dbReference type="ARBA" id="ARBA00022824"/>
    </source>
</evidence>
<dbReference type="PANTHER" id="PTHR22760">
    <property type="entry name" value="GLYCOSYLTRANSFERASE"/>
    <property type="match status" value="1"/>
</dbReference>
<feature type="transmembrane region" description="Helical" evidence="9">
    <location>
        <begin position="271"/>
        <end position="291"/>
    </location>
</feature>
<name>A0A4V3JN40_9LEPT</name>
<keyword evidence="4" id="KW-0808">Transferase</keyword>
<evidence type="ECO:0000256" key="4">
    <source>
        <dbReference type="ARBA" id="ARBA00022679"/>
    </source>
</evidence>
<feature type="transmembrane region" description="Helical" evidence="9">
    <location>
        <begin position="359"/>
        <end position="377"/>
    </location>
</feature>
<keyword evidence="7 9" id="KW-1133">Transmembrane helix</keyword>
<sequence>MLNAKVETKWFQLFLVLGILIRVATGILNSGYLALDDYYILFFSVPAQSESLSLISSVQAVPEIRSLLPDSIIRLFATTAYKFGFDDPLYQIKFVFSCLGLLSGISIWIGYKFLKYLYPEETNPKNNYQAWVPLSGTFLLSLHFLMPLVSTRALIESMSAPFLLGAVFSASIYWKSGEWKQLGISLSLLAIASLFRFQVGVCAFALFSLVIYRSWKSKSFKDIYAFLIFSALLALITGLPDLIFRGTFHSSLRSYISYNLQHSAEYGTSPWFAYLPAILGVSLFPFLIGKYKGFDWKSEYSKFVPVIIFSVLFLVVHSAIPHKEERFLLPILPLLLILISPLCAYWRGIEKGRMSIRRLSFLIVNFLLLDLLCFFTIQNNTIELVRYLNFHKDIKELYVYRDSIPHLPVSYAYRDPLERYEYIESLDQNMQPKIQNFDPFKSCSAVLAVRKDYVMNGVDPDPPWILVGNFRSSPLEELAVFMNPNKNKRRASLYLYQLQLCKEK</sequence>
<evidence type="ECO:0000256" key="5">
    <source>
        <dbReference type="ARBA" id="ARBA00022692"/>
    </source>
</evidence>
<dbReference type="EMBL" id="RQFY01000006">
    <property type="protein sequence ID" value="TGL32625.1"/>
    <property type="molecule type" value="Genomic_DNA"/>
</dbReference>
<feature type="transmembrane region" description="Helical" evidence="9">
    <location>
        <begin position="92"/>
        <end position="111"/>
    </location>
</feature>
<dbReference type="GO" id="GO:0000030">
    <property type="term" value="F:mannosyltransferase activity"/>
    <property type="evidence" value="ECO:0007669"/>
    <property type="project" value="TreeGrafter"/>
</dbReference>
<gene>
    <name evidence="10" type="ORF">EHQ52_15195</name>
</gene>
<keyword evidence="3" id="KW-0328">Glycosyltransferase</keyword>
<evidence type="ECO:0000256" key="2">
    <source>
        <dbReference type="ARBA" id="ARBA00004586"/>
    </source>
</evidence>
<evidence type="ECO:0000313" key="11">
    <source>
        <dbReference type="Proteomes" id="UP000297871"/>
    </source>
</evidence>
<organism evidence="10 11">
    <name type="scientific">Leptospira koniambonensis</name>
    <dbReference type="NCBI Taxonomy" id="2484950"/>
    <lineage>
        <taxon>Bacteria</taxon>
        <taxon>Pseudomonadati</taxon>
        <taxon>Spirochaetota</taxon>
        <taxon>Spirochaetia</taxon>
        <taxon>Leptospirales</taxon>
        <taxon>Leptospiraceae</taxon>
        <taxon>Leptospira</taxon>
    </lineage>
</organism>
<evidence type="ECO:0000256" key="9">
    <source>
        <dbReference type="SAM" id="Phobius"/>
    </source>
</evidence>
<evidence type="ECO:0000256" key="1">
    <source>
        <dbReference type="ARBA" id="ARBA00004127"/>
    </source>
</evidence>
<dbReference type="GO" id="GO:0012505">
    <property type="term" value="C:endomembrane system"/>
    <property type="evidence" value="ECO:0007669"/>
    <property type="project" value="UniProtKB-SubCell"/>
</dbReference>
<comment type="subcellular location">
    <subcellularLocation>
        <location evidence="1">Endomembrane system</location>
        <topology evidence="1">Multi-pass membrane protein</topology>
    </subcellularLocation>
    <subcellularLocation>
        <location evidence="2">Endoplasmic reticulum membrane</location>
    </subcellularLocation>
</comment>
<evidence type="ECO:0008006" key="12">
    <source>
        <dbReference type="Google" id="ProtNLM"/>
    </source>
</evidence>
<dbReference type="RefSeq" id="WP_135616023.1">
    <property type="nucleotide sequence ID" value="NZ_RQFY01000006.1"/>
</dbReference>
<keyword evidence="8 9" id="KW-0472">Membrane</keyword>
<feature type="transmembrane region" description="Helical" evidence="9">
    <location>
        <begin position="131"/>
        <end position="150"/>
    </location>
</feature>
<dbReference type="InterPro" id="IPR005599">
    <property type="entry name" value="GPI_mannosylTrfase"/>
</dbReference>
<dbReference type="Proteomes" id="UP000297871">
    <property type="component" value="Unassembled WGS sequence"/>
</dbReference>
<evidence type="ECO:0000313" key="10">
    <source>
        <dbReference type="EMBL" id="TGL32625.1"/>
    </source>
</evidence>
<dbReference type="OrthoDB" id="313970at2"/>
<accession>A0A4V3JN40</accession>
<reference evidence="10" key="1">
    <citation type="journal article" date="2019" name="PLoS Negl. Trop. Dis.">
        <title>Revisiting the worldwide diversity of Leptospira species in the environment.</title>
        <authorList>
            <person name="Vincent A.T."/>
            <person name="Schiettekatte O."/>
            <person name="Bourhy P."/>
            <person name="Veyrier F.J."/>
            <person name="Picardeau M."/>
        </authorList>
    </citation>
    <scope>NUCLEOTIDE SEQUENCE [LARGE SCALE GENOMIC DNA]</scope>
    <source>
        <strain evidence="10">201800265</strain>
    </source>
</reference>